<evidence type="ECO:0000256" key="6">
    <source>
        <dbReference type="SAM" id="Phobius"/>
    </source>
</evidence>
<evidence type="ECO:0000256" key="1">
    <source>
        <dbReference type="ARBA" id="ARBA00004651"/>
    </source>
</evidence>
<evidence type="ECO:0000313" key="7">
    <source>
        <dbReference type="EMBL" id="MBB4265041.1"/>
    </source>
</evidence>
<feature type="transmembrane region" description="Helical" evidence="6">
    <location>
        <begin position="101"/>
        <end position="117"/>
    </location>
</feature>
<name>A0A7W6W930_9PROT</name>
<gene>
    <name evidence="7" type="ORF">GGD89_000652</name>
</gene>
<dbReference type="CDD" id="cd06581">
    <property type="entry name" value="TM_PBP1_LivM_like"/>
    <property type="match status" value="1"/>
</dbReference>
<keyword evidence="8" id="KW-1185">Reference proteome</keyword>
<feature type="transmembrane region" description="Helical" evidence="6">
    <location>
        <begin position="72"/>
        <end position="94"/>
    </location>
</feature>
<feature type="transmembrane region" description="Helical" evidence="6">
    <location>
        <begin position="268"/>
        <end position="295"/>
    </location>
</feature>
<feature type="transmembrane region" description="Helical" evidence="6">
    <location>
        <begin position="40"/>
        <end position="60"/>
    </location>
</feature>
<feature type="transmembrane region" description="Helical" evidence="6">
    <location>
        <begin position="234"/>
        <end position="256"/>
    </location>
</feature>
<keyword evidence="3 6" id="KW-0812">Transmembrane</keyword>
<feature type="transmembrane region" description="Helical" evidence="6">
    <location>
        <begin position="177"/>
        <end position="198"/>
    </location>
</feature>
<sequence length="347" mass="36673">MMEWAGLLTYGVFFVTVAGIYAVLTLGLNVQFGFTGQINIGIAGFFAVGAYTSAILTTAASDHHLGGFGLPFPIGVAGAMVASALVAVVIGWVTMRLRTDYLAIATIGIAEIIRLALKNEEWLTNGVRGVPAIPRPFSETLEFDTLAGLAGLLPDPLEATVLEVLSGPLGAAVLEVLSGPLVSLVVVLVFLALAWWMVERARVSPWGRVLRAIRENEDGVRAAGKDVVRCRLQAFVLGSAIMGMAGALYANFVGFISPEAFLPLYGTFLVWVMLIAGGAGNNTGALVGAFVIWLLWSATQFLTDALGAEYATQAGALRVLLIGVLLQVILILRPQGLVPENGRKGRH</sequence>
<organism evidence="7 8">
    <name type="scientific">Roseospira visakhapatnamensis</name>
    <dbReference type="NCBI Taxonomy" id="390880"/>
    <lineage>
        <taxon>Bacteria</taxon>
        <taxon>Pseudomonadati</taxon>
        <taxon>Pseudomonadota</taxon>
        <taxon>Alphaproteobacteria</taxon>
        <taxon>Rhodospirillales</taxon>
        <taxon>Rhodospirillaceae</taxon>
        <taxon>Roseospira</taxon>
    </lineage>
</organism>
<comment type="subcellular location">
    <subcellularLocation>
        <location evidence="1">Cell membrane</location>
        <topology evidence="1">Multi-pass membrane protein</topology>
    </subcellularLocation>
</comment>
<evidence type="ECO:0000256" key="4">
    <source>
        <dbReference type="ARBA" id="ARBA00022989"/>
    </source>
</evidence>
<protein>
    <submittedName>
        <fullName evidence="7">Branched-chain amino acid transport system permease protein</fullName>
    </submittedName>
</protein>
<dbReference type="GO" id="GO:0015658">
    <property type="term" value="F:branched-chain amino acid transmembrane transporter activity"/>
    <property type="evidence" value="ECO:0007669"/>
    <property type="project" value="InterPro"/>
</dbReference>
<keyword evidence="5 6" id="KW-0472">Membrane</keyword>
<dbReference type="PANTHER" id="PTHR30482:SF10">
    <property type="entry name" value="HIGH-AFFINITY BRANCHED-CHAIN AMINO ACID TRANSPORT PROTEIN BRAE"/>
    <property type="match status" value="1"/>
</dbReference>
<dbReference type="PANTHER" id="PTHR30482">
    <property type="entry name" value="HIGH-AFFINITY BRANCHED-CHAIN AMINO ACID TRANSPORT SYSTEM PERMEASE"/>
    <property type="match status" value="1"/>
</dbReference>
<dbReference type="AlphaFoldDB" id="A0A7W6W930"/>
<comment type="caution">
    <text evidence="7">The sequence shown here is derived from an EMBL/GenBank/DDBJ whole genome shotgun (WGS) entry which is preliminary data.</text>
</comment>
<dbReference type="InterPro" id="IPR001851">
    <property type="entry name" value="ABC_transp_permease"/>
</dbReference>
<evidence type="ECO:0000313" key="8">
    <source>
        <dbReference type="Proteomes" id="UP000554286"/>
    </source>
</evidence>
<evidence type="ECO:0000256" key="2">
    <source>
        <dbReference type="ARBA" id="ARBA00022475"/>
    </source>
</evidence>
<keyword evidence="2" id="KW-1003">Cell membrane</keyword>
<accession>A0A7W6W930</accession>
<feature type="transmembrane region" description="Helical" evidence="6">
    <location>
        <begin position="6"/>
        <end position="28"/>
    </location>
</feature>
<dbReference type="GO" id="GO:0005886">
    <property type="term" value="C:plasma membrane"/>
    <property type="evidence" value="ECO:0007669"/>
    <property type="project" value="UniProtKB-SubCell"/>
</dbReference>
<evidence type="ECO:0000256" key="3">
    <source>
        <dbReference type="ARBA" id="ARBA00022692"/>
    </source>
</evidence>
<reference evidence="7 8" key="1">
    <citation type="submission" date="2020-08" db="EMBL/GenBank/DDBJ databases">
        <title>Genome sequencing of Purple Non-Sulfur Bacteria from various extreme environments.</title>
        <authorList>
            <person name="Mayer M."/>
        </authorList>
    </citation>
    <scope>NUCLEOTIDE SEQUENCE [LARGE SCALE GENOMIC DNA]</scope>
    <source>
        <strain evidence="7 8">JA131</strain>
    </source>
</reference>
<dbReference type="InterPro" id="IPR043428">
    <property type="entry name" value="LivM-like"/>
</dbReference>
<feature type="transmembrane region" description="Helical" evidence="6">
    <location>
        <begin position="315"/>
        <end position="332"/>
    </location>
</feature>
<dbReference type="EMBL" id="JACIGK010000003">
    <property type="protein sequence ID" value="MBB4265041.1"/>
    <property type="molecule type" value="Genomic_DNA"/>
</dbReference>
<dbReference type="Proteomes" id="UP000554286">
    <property type="component" value="Unassembled WGS sequence"/>
</dbReference>
<proteinExistence type="predicted"/>
<keyword evidence="4 6" id="KW-1133">Transmembrane helix</keyword>
<evidence type="ECO:0000256" key="5">
    <source>
        <dbReference type="ARBA" id="ARBA00023136"/>
    </source>
</evidence>
<dbReference type="Pfam" id="PF02653">
    <property type="entry name" value="BPD_transp_2"/>
    <property type="match status" value="1"/>
</dbReference>